<evidence type="ECO:0000313" key="2">
    <source>
        <dbReference type="EMBL" id="CAK0855456.1"/>
    </source>
</evidence>
<accession>A0ABN9U8F8</accession>
<dbReference type="Proteomes" id="UP001189429">
    <property type="component" value="Unassembled WGS sequence"/>
</dbReference>
<feature type="compositionally biased region" description="Basic and acidic residues" evidence="1">
    <location>
        <begin position="81"/>
        <end position="94"/>
    </location>
</feature>
<protein>
    <submittedName>
        <fullName evidence="2">Uncharacterized protein</fullName>
    </submittedName>
</protein>
<dbReference type="EMBL" id="CAUYUJ010015553">
    <property type="protein sequence ID" value="CAK0855456.1"/>
    <property type="molecule type" value="Genomic_DNA"/>
</dbReference>
<comment type="caution">
    <text evidence="2">The sequence shown here is derived from an EMBL/GenBank/DDBJ whole genome shotgun (WGS) entry which is preliminary data.</text>
</comment>
<evidence type="ECO:0000313" key="3">
    <source>
        <dbReference type="Proteomes" id="UP001189429"/>
    </source>
</evidence>
<gene>
    <name evidence="2" type="ORF">PCOR1329_LOCUS46184</name>
</gene>
<evidence type="ECO:0000256" key="1">
    <source>
        <dbReference type="SAM" id="MobiDB-lite"/>
    </source>
</evidence>
<feature type="compositionally biased region" description="Basic and acidic residues" evidence="1">
    <location>
        <begin position="33"/>
        <end position="55"/>
    </location>
</feature>
<organism evidence="2 3">
    <name type="scientific">Prorocentrum cordatum</name>
    <dbReference type="NCBI Taxonomy" id="2364126"/>
    <lineage>
        <taxon>Eukaryota</taxon>
        <taxon>Sar</taxon>
        <taxon>Alveolata</taxon>
        <taxon>Dinophyceae</taxon>
        <taxon>Prorocentrales</taxon>
        <taxon>Prorocentraceae</taxon>
        <taxon>Prorocentrum</taxon>
    </lineage>
</organism>
<sequence length="117" mass="12989">MRLPCSHPQWPYCYHRAAAATLSCATPAGGPEAQREAGDRRDDTDGRGKERGKGTRRDKRGRGETTAGAAEGQEEGPEDQEQPKKDTDKDDTRRGMCSRNSMPIQHRLHAREHMSSS</sequence>
<keyword evidence="3" id="KW-1185">Reference proteome</keyword>
<name>A0ABN9U8F8_9DINO</name>
<proteinExistence type="predicted"/>
<reference evidence="2" key="1">
    <citation type="submission" date="2023-10" db="EMBL/GenBank/DDBJ databases">
        <authorList>
            <person name="Chen Y."/>
            <person name="Shah S."/>
            <person name="Dougan E. K."/>
            <person name="Thang M."/>
            <person name="Chan C."/>
        </authorList>
    </citation>
    <scope>NUCLEOTIDE SEQUENCE [LARGE SCALE GENOMIC DNA]</scope>
</reference>
<feature type="region of interest" description="Disordered" evidence="1">
    <location>
        <begin position="25"/>
        <end position="117"/>
    </location>
</feature>